<evidence type="ECO:0000313" key="7">
    <source>
        <dbReference type="EMBL" id="KAH7310658.1"/>
    </source>
</evidence>
<comment type="subcellular location">
    <subcellularLocation>
        <location evidence="1">Membrane</location>
        <topology evidence="1">Multi-pass membrane protein</topology>
    </subcellularLocation>
</comment>
<keyword evidence="4 6" id="KW-0472">Membrane</keyword>
<dbReference type="PANTHER" id="PTHR31162">
    <property type="entry name" value="MALIC ACID TRANSPORT PROTEIN-RELATED"/>
    <property type="match status" value="1"/>
</dbReference>
<dbReference type="InterPro" id="IPR038665">
    <property type="entry name" value="Voltage-dep_anion_channel_sf"/>
</dbReference>
<dbReference type="Gene3D" id="1.50.10.150">
    <property type="entry name" value="Voltage-dependent anion channel"/>
    <property type="match status" value="1"/>
</dbReference>
<feature type="transmembrane region" description="Helical" evidence="6">
    <location>
        <begin position="318"/>
        <end position="346"/>
    </location>
</feature>
<keyword evidence="2 6" id="KW-0812">Transmembrane</keyword>
<keyword evidence="3 6" id="KW-1133">Transmembrane helix</keyword>
<feature type="transmembrane region" description="Helical" evidence="6">
    <location>
        <begin position="468"/>
        <end position="489"/>
    </location>
</feature>
<dbReference type="CDD" id="cd09317">
    <property type="entry name" value="TDT_Mae1_like"/>
    <property type="match status" value="1"/>
</dbReference>
<feature type="transmembrane region" description="Helical" evidence="6">
    <location>
        <begin position="215"/>
        <end position="236"/>
    </location>
</feature>
<dbReference type="Pfam" id="PF03595">
    <property type="entry name" value="SLAC1"/>
    <property type="match status" value="1"/>
</dbReference>
<dbReference type="InterPro" id="IPR004695">
    <property type="entry name" value="SLAC1/Mae1/Ssu1/TehA"/>
</dbReference>
<feature type="transmembrane region" description="Helical" evidence="6">
    <location>
        <begin position="251"/>
        <end position="269"/>
    </location>
</feature>
<accession>A0A8K0SK69</accession>
<dbReference type="PANTHER" id="PTHR31162:SF3">
    <property type="entry name" value="TRANSPORTER_MALIC ACID TRANSPORT PROTEIN, PUTATIVE-RELATED"/>
    <property type="match status" value="1"/>
</dbReference>
<dbReference type="AlphaFoldDB" id="A0A8K0SK69"/>
<evidence type="ECO:0000256" key="5">
    <source>
        <dbReference type="SAM" id="MobiDB-lite"/>
    </source>
</evidence>
<feature type="region of interest" description="Disordered" evidence="5">
    <location>
        <begin position="14"/>
        <end position="50"/>
    </location>
</feature>
<dbReference type="OrthoDB" id="2901184at2759"/>
<dbReference type="GO" id="GO:0015140">
    <property type="term" value="F:malate transmembrane transporter activity"/>
    <property type="evidence" value="ECO:0007669"/>
    <property type="project" value="InterPro"/>
</dbReference>
<protein>
    <submittedName>
        <fullName evidence="7">Voltage-dependent anion channel-domain-containing protein</fullName>
    </submittedName>
</protein>
<keyword evidence="8" id="KW-1185">Reference proteome</keyword>
<evidence type="ECO:0000256" key="1">
    <source>
        <dbReference type="ARBA" id="ARBA00004141"/>
    </source>
</evidence>
<feature type="region of interest" description="Disordered" evidence="5">
    <location>
        <begin position="62"/>
        <end position="84"/>
    </location>
</feature>
<reference evidence="7" key="1">
    <citation type="journal article" date="2021" name="Nat. Commun.">
        <title>Genetic determinants of endophytism in the Arabidopsis root mycobiome.</title>
        <authorList>
            <person name="Mesny F."/>
            <person name="Miyauchi S."/>
            <person name="Thiergart T."/>
            <person name="Pickel B."/>
            <person name="Atanasova L."/>
            <person name="Karlsson M."/>
            <person name="Huettel B."/>
            <person name="Barry K.W."/>
            <person name="Haridas S."/>
            <person name="Chen C."/>
            <person name="Bauer D."/>
            <person name="Andreopoulos W."/>
            <person name="Pangilinan J."/>
            <person name="LaButti K."/>
            <person name="Riley R."/>
            <person name="Lipzen A."/>
            <person name="Clum A."/>
            <person name="Drula E."/>
            <person name="Henrissat B."/>
            <person name="Kohler A."/>
            <person name="Grigoriev I.V."/>
            <person name="Martin F.M."/>
            <person name="Hacquard S."/>
        </authorList>
    </citation>
    <scope>NUCLEOTIDE SEQUENCE</scope>
    <source>
        <strain evidence="7">MPI-CAGE-CH-0235</strain>
    </source>
</reference>
<feature type="transmembrane region" description="Helical" evidence="6">
    <location>
        <begin position="400"/>
        <end position="425"/>
    </location>
</feature>
<feature type="compositionally biased region" description="Low complexity" evidence="5">
    <location>
        <begin position="74"/>
        <end position="84"/>
    </location>
</feature>
<feature type="transmembrane region" description="Helical" evidence="6">
    <location>
        <begin position="437"/>
        <end position="456"/>
    </location>
</feature>
<comment type="caution">
    <text evidence="7">The sequence shown here is derived from an EMBL/GenBank/DDBJ whole genome shotgun (WGS) entry which is preliminary data.</text>
</comment>
<evidence type="ECO:0000256" key="4">
    <source>
        <dbReference type="ARBA" id="ARBA00023136"/>
    </source>
</evidence>
<feature type="transmembrane region" description="Helical" evidence="6">
    <location>
        <begin position="281"/>
        <end position="298"/>
    </location>
</feature>
<feature type="transmembrane region" description="Helical" evidence="6">
    <location>
        <begin position="358"/>
        <end position="380"/>
    </location>
</feature>
<gene>
    <name evidence="7" type="ORF">B0I35DRAFT_439492</name>
</gene>
<dbReference type="EMBL" id="JAGPNK010000012">
    <property type="protein sequence ID" value="KAH7310658.1"/>
    <property type="molecule type" value="Genomic_DNA"/>
</dbReference>
<feature type="transmembrane region" description="Helical" evidence="6">
    <location>
        <begin position="145"/>
        <end position="164"/>
    </location>
</feature>
<feature type="region of interest" description="Disordered" evidence="5">
    <location>
        <begin position="98"/>
        <end position="119"/>
    </location>
</feature>
<evidence type="ECO:0000256" key="3">
    <source>
        <dbReference type="ARBA" id="ARBA00022989"/>
    </source>
</evidence>
<evidence type="ECO:0000256" key="6">
    <source>
        <dbReference type="SAM" id="Phobius"/>
    </source>
</evidence>
<dbReference type="Proteomes" id="UP000813444">
    <property type="component" value="Unassembled WGS sequence"/>
</dbReference>
<name>A0A8K0SK69_9HYPO</name>
<dbReference type="GO" id="GO:0016020">
    <property type="term" value="C:membrane"/>
    <property type="evidence" value="ECO:0007669"/>
    <property type="project" value="UniProtKB-SubCell"/>
</dbReference>
<evidence type="ECO:0000256" key="2">
    <source>
        <dbReference type="ARBA" id="ARBA00022692"/>
    </source>
</evidence>
<proteinExistence type="predicted"/>
<organism evidence="7 8">
    <name type="scientific">Stachybotrys elegans</name>
    <dbReference type="NCBI Taxonomy" id="80388"/>
    <lineage>
        <taxon>Eukaryota</taxon>
        <taxon>Fungi</taxon>
        <taxon>Dikarya</taxon>
        <taxon>Ascomycota</taxon>
        <taxon>Pezizomycotina</taxon>
        <taxon>Sordariomycetes</taxon>
        <taxon>Hypocreomycetidae</taxon>
        <taxon>Hypocreales</taxon>
        <taxon>Stachybotryaceae</taxon>
        <taxon>Stachybotrys</taxon>
    </lineage>
</organism>
<feature type="transmembrane region" description="Helical" evidence="6">
    <location>
        <begin position="170"/>
        <end position="195"/>
    </location>
</feature>
<dbReference type="InterPro" id="IPR030185">
    <property type="entry name" value="Mae1"/>
</dbReference>
<sequence length="507" mass="55818">MTFATVIIIKNSFPDRQKNSTSHGADNSDGLPKPAMTASRPPRDGVLLDGIGYESPGEDFFSAATPPLAHEPVQRPVPASAAVPRPAILQRSARAVSYDRYPPSRSPPPQLPFTQSSPASLNDLVAEPGPLGRVGLRDRIACYEWTFFTMTMATGGIANVLHSIPSNAAWIHGVGVFFLLLNLVLFTTNCIMITIRFRLRPGSFIRSFTDQKESLFVPAFVVSLAVIFVNTCQYGIPQERGWLLQVMRVMFWLYIPLCVVASAGIYLILWSTLVFPLHTMTPIWIFPAYPLLLTAPFAGQLIRSANSIGQEHVLNTTAIALCAVTTQGTGCFLAILISAAFIYRLMTQKLPHDMQRPGIFISIGPYAFTAAGIVSLGGQANAIIPNGFLGVSNAADIMKVISVLVGLWFWGFSMWFFLVSVGSLWKYFRNGKHIPFNMTWWSFVFPNTALVTATQAMGEIFDSQGIRIFGSVMAAALVFVWACIFATMIRCFKNRKLLWPKTAKNTL</sequence>
<evidence type="ECO:0000313" key="8">
    <source>
        <dbReference type="Proteomes" id="UP000813444"/>
    </source>
</evidence>